<keyword evidence="1" id="KW-0472">Membrane</keyword>
<accession>A0A8X8AYV0</accession>
<keyword evidence="1" id="KW-0812">Transmembrane</keyword>
<dbReference type="EMBL" id="JAAMPC010000004">
    <property type="protein sequence ID" value="KAG2315548.1"/>
    <property type="molecule type" value="Genomic_DNA"/>
</dbReference>
<dbReference type="AlphaFoldDB" id="A0A8X8AYV0"/>
<evidence type="ECO:0000313" key="2">
    <source>
        <dbReference type="EMBL" id="KAG2315548.1"/>
    </source>
</evidence>
<reference evidence="2 3" key="1">
    <citation type="submission" date="2020-02" db="EMBL/GenBank/DDBJ databases">
        <authorList>
            <person name="Ma Q."/>
            <person name="Huang Y."/>
            <person name="Song X."/>
            <person name="Pei D."/>
        </authorList>
    </citation>
    <scope>NUCLEOTIDE SEQUENCE [LARGE SCALE GENOMIC DNA]</scope>
    <source>
        <strain evidence="2">Sxm20200214</strain>
        <tissue evidence="2">Leaf</tissue>
    </source>
</reference>
<dbReference type="Proteomes" id="UP000886595">
    <property type="component" value="Unassembled WGS sequence"/>
</dbReference>
<evidence type="ECO:0000256" key="1">
    <source>
        <dbReference type="SAM" id="Phobius"/>
    </source>
</evidence>
<keyword evidence="1" id="KW-1133">Transmembrane helix</keyword>
<evidence type="ECO:0000313" key="3">
    <source>
        <dbReference type="Proteomes" id="UP000886595"/>
    </source>
</evidence>
<feature type="transmembrane region" description="Helical" evidence="1">
    <location>
        <begin position="21"/>
        <end position="42"/>
    </location>
</feature>
<protein>
    <submittedName>
        <fullName evidence="2">Uncharacterized protein</fullName>
    </submittedName>
</protein>
<keyword evidence="3" id="KW-1185">Reference proteome</keyword>
<gene>
    <name evidence="2" type="ORF">Bca52824_018670</name>
</gene>
<name>A0A8X8AYV0_BRACI</name>
<comment type="caution">
    <text evidence="2">The sequence shown here is derived from an EMBL/GenBank/DDBJ whole genome shotgun (WGS) entry which is preliminary data.</text>
</comment>
<sequence>MKTCTSIMNIDGFASLFRSHWHYVCYLFLHATISGTSLFFTFDLSTTNSDVFTVRDITTIASSSSSPAIPVKIIPLRHPDSTSSDDPCHPSIPFHDFFSRWAAKIKSMTSMSYAKLAGLQPIYDSSFVPSVTHELVVQLVTHELERGVQLLCGQILLTRGKCAK</sequence>
<organism evidence="2 3">
    <name type="scientific">Brassica carinata</name>
    <name type="common">Ethiopian mustard</name>
    <name type="synonym">Abyssinian cabbage</name>
    <dbReference type="NCBI Taxonomy" id="52824"/>
    <lineage>
        <taxon>Eukaryota</taxon>
        <taxon>Viridiplantae</taxon>
        <taxon>Streptophyta</taxon>
        <taxon>Embryophyta</taxon>
        <taxon>Tracheophyta</taxon>
        <taxon>Spermatophyta</taxon>
        <taxon>Magnoliopsida</taxon>
        <taxon>eudicotyledons</taxon>
        <taxon>Gunneridae</taxon>
        <taxon>Pentapetalae</taxon>
        <taxon>rosids</taxon>
        <taxon>malvids</taxon>
        <taxon>Brassicales</taxon>
        <taxon>Brassicaceae</taxon>
        <taxon>Brassiceae</taxon>
        <taxon>Brassica</taxon>
    </lineage>
</organism>
<proteinExistence type="predicted"/>